<proteinExistence type="predicted"/>
<dbReference type="Proteomes" id="UP000242875">
    <property type="component" value="Unassembled WGS sequence"/>
</dbReference>
<dbReference type="Gene3D" id="3.40.50.1820">
    <property type="entry name" value="alpha/beta hydrolase"/>
    <property type="match status" value="1"/>
</dbReference>
<accession>A0A261Y632</accession>
<dbReference type="InterPro" id="IPR029058">
    <property type="entry name" value="AB_hydrolase_fold"/>
</dbReference>
<dbReference type="OrthoDB" id="408373at2759"/>
<dbReference type="SUPFAM" id="SSF53474">
    <property type="entry name" value="alpha/beta-Hydrolases"/>
    <property type="match status" value="1"/>
</dbReference>
<reference evidence="2 3" key="1">
    <citation type="journal article" date="2017" name="Mycologia">
        <title>Bifiguratus adelaidae, gen. et sp. nov., a new member of Mucoromycotina in endophytic and soil-dwelling habitats.</title>
        <authorList>
            <person name="Torres-Cruz T.J."/>
            <person name="Billingsley Tobias T.L."/>
            <person name="Almatruk M."/>
            <person name="Hesse C."/>
            <person name="Kuske C.R."/>
            <person name="Desiro A."/>
            <person name="Benucci G.M."/>
            <person name="Bonito G."/>
            <person name="Stajich J.E."/>
            <person name="Dunlap C."/>
            <person name="Arnold A.E."/>
            <person name="Porras-Alfaro A."/>
        </authorList>
    </citation>
    <scope>NUCLEOTIDE SEQUENCE [LARGE SCALE GENOMIC DNA]</scope>
    <source>
        <strain evidence="2 3">AZ0501</strain>
    </source>
</reference>
<dbReference type="InterPro" id="IPR000073">
    <property type="entry name" value="AB_hydrolase_1"/>
</dbReference>
<organism evidence="2 3">
    <name type="scientific">Bifiguratus adelaidae</name>
    <dbReference type="NCBI Taxonomy" id="1938954"/>
    <lineage>
        <taxon>Eukaryota</taxon>
        <taxon>Fungi</taxon>
        <taxon>Fungi incertae sedis</taxon>
        <taxon>Mucoromycota</taxon>
        <taxon>Mucoromycotina</taxon>
        <taxon>Endogonomycetes</taxon>
        <taxon>Endogonales</taxon>
        <taxon>Endogonales incertae sedis</taxon>
        <taxon>Bifiguratus</taxon>
    </lineage>
</organism>
<feature type="domain" description="AB hydrolase-1" evidence="1">
    <location>
        <begin position="30"/>
        <end position="265"/>
    </location>
</feature>
<evidence type="ECO:0000313" key="3">
    <source>
        <dbReference type="Proteomes" id="UP000242875"/>
    </source>
</evidence>
<dbReference type="EMBL" id="MVBO01000007">
    <property type="protein sequence ID" value="OZJ06067.1"/>
    <property type="molecule type" value="Genomic_DNA"/>
</dbReference>
<dbReference type="Pfam" id="PF12697">
    <property type="entry name" value="Abhydrolase_6"/>
    <property type="match status" value="1"/>
</dbReference>
<evidence type="ECO:0000259" key="1">
    <source>
        <dbReference type="Pfam" id="PF12697"/>
    </source>
</evidence>
<comment type="caution">
    <text evidence="2">The sequence shown here is derived from an EMBL/GenBank/DDBJ whole genome shotgun (WGS) entry which is preliminary data.</text>
</comment>
<protein>
    <recommendedName>
        <fullName evidence="1">AB hydrolase-1 domain-containing protein</fullName>
    </recommendedName>
</protein>
<name>A0A261Y632_9FUNG</name>
<gene>
    <name evidence="2" type="ORF">BZG36_01084</name>
</gene>
<dbReference type="AlphaFoldDB" id="A0A261Y632"/>
<evidence type="ECO:0000313" key="2">
    <source>
        <dbReference type="EMBL" id="OZJ06067.1"/>
    </source>
</evidence>
<sequence>MQESNYTTHTVTSQDGTVIGYRKLGQGPGVVVLHGAFESAESHMELAETLMGTYTVYLPDRRGRAMSGPYNAKYSPQQDVEDMEAILSATGAHYAFGVSSGAVVWLAAARTLTAIHKMVLYEPALSINGSFDFCPGLKKYNDQMEQGNVAAAMVAAMKGAQLGPRILYIMPEWLVVWLTDRMLRGEKRHATQDQITMEELAPLFHYDGQLITEMGEQIDSLKAIQAETLLLSGSASPTYLKTAIDGLKSILPHADCLEFQGLDHSASGNTNRGGKPAVVAAELRRFFI</sequence>
<keyword evidence="3" id="KW-1185">Reference proteome</keyword>